<dbReference type="SUPFAM" id="SSF52540">
    <property type="entry name" value="P-loop containing nucleoside triphosphate hydrolases"/>
    <property type="match status" value="1"/>
</dbReference>
<dbReference type="Proteomes" id="UP000719942">
    <property type="component" value="Unassembled WGS sequence"/>
</dbReference>
<gene>
    <name evidence="1" type="ORF">J5W02_09710</name>
</gene>
<proteinExistence type="predicted"/>
<sequence>MNGLTHIYCGDGKGKTTAAVGLGVRACGCGKRVLMVQFLKGSGSGELTALKQLENFSVMPTVSTVKFTFQMNKKELEETAVLCGNLFCKAAAAAKSGECDLLILDEIFATIRCGLLDNGMLTDFIKNKPQNLELVLTGRDPKPEVLELADYISEIRKVKHPFDRNIPARRGIEF</sequence>
<reference evidence="1 2" key="1">
    <citation type="submission" date="2021-03" db="EMBL/GenBank/DDBJ databases">
        <title>Caproiciproducens sp. nov. isolated from feces of cow.</title>
        <authorList>
            <person name="Choi J.-Y."/>
        </authorList>
    </citation>
    <scope>NUCLEOTIDE SEQUENCE [LARGE SCALE GENOMIC DNA]</scope>
    <source>
        <strain evidence="1 2">AGMB10547</strain>
    </source>
</reference>
<evidence type="ECO:0000313" key="2">
    <source>
        <dbReference type="Proteomes" id="UP000719942"/>
    </source>
</evidence>
<keyword evidence="2" id="KW-1185">Reference proteome</keyword>
<dbReference type="EMBL" id="JAGFNZ010000003">
    <property type="protein sequence ID" value="MBW7573088.1"/>
    <property type="molecule type" value="Genomic_DNA"/>
</dbReference>
<comment type="caution">
    <text evidence="1">The sequence shown here is derived from an EMBL/GenBank/DDBJ whole genome shotgun (WGS) entry which is preliminary data.</text>
</comment>
<evidence type="ECO:0000313" key="1">
    <source>
        <dbReference type="EMBL" id="MBW7573088.1"/>
    </source>
</evidence>
<dbReference type="Pfam" id="PF02572">
    <property type="entry name" value="CobA_CobO_BtuR"/>
    <property type="match status" value="1"/>
</dbReference>
<organism evidence="1 2">
    <name type="scientific">Caproiciproducens faecalis</name>
    <dbReference type="NCBI Taxonomy" id="2820301"/>
    <lineage>
        <taxon>Bacteria</taxon>
        <taxon>Bacillati</taxon>
        <taxon>Bacillota</taxon>
        <taxon>Clostridia</taxon>
        <taxon>Eubacteriales</taxon>
        <taxon>Acutalibacteraceae</taxon>
        <taxon>Caproiciproducens</taxon>
    </lineage>
</organism>
<dbReference type="InterPro" id="IPR003724">
    <property type="entry name" value="CblAdoTrfase_CobA"/>
</dbReference>
<dbReference type="Gene3D" id="3.40.50.300">
    <property type="entry name" value="P-loop containing nucleotide triphosphate hydrolases"/>
    <property type="match status" value="1"/>
</dbReference>
<dbReference type="PANTHER" id="PTHR46638">
    <property type="entry name" value="CORRINOID ADENOSYLTRANSFERASE"/>
    <property type="match status" value="1"/>
</dbReference>
<name>A0ABS7DP53_9FIRM</name>
<dbReference type="PIRSF" id="PIRSF015617">
    <property type="entry name" value="Adensltrnsf_CobA"/>
    <property type="match status" value="1"/>
</dbReference>
<protein>
    <submittedName>
        <fullName evidence="1">Cob(I)yrinic acid a,c-diamide adenosyltransferase</fullName>
    </submittedName>
</protein>
<dbReference type="InterPro" id="IPR027417">
    <property type="entry name" value="P-loop_NTPase"/>
</dbReference>
<accession>A0ABS7DP53</accession>
<dbReference type="PANTHER" id="PTHR46638:SF1">
    <property type="entry name" value="CORRINOID ADENOSYLTRANSFERASE"/>
    <property type="match status" value="1"/>
</dbReference>